<reference evidence="12" key="2">
    <citation type="submission" date="2020-09" db="EMBL/GenBank/DDBJ databases">
        <authorList>
            <person name="Sun Q."/>
            <person name="Zhou Y."/>
        </authorList>
    </citation>
    <scope>NUCLEOTIDE SEQUENCE</scope>
    <source>
        <strain evidence="12">CGMCC 1.15447</strain>
    </source>
</reference>
<keyword evidence="10 11" id="KW-0472">Membrane</keyword>
<keyword evidence="6 11" id="KW-0874">Quinone</keyword>
<reference evidence="12" key="1">
    <citation type="journal article" date="2014" name="Int. J. Syst. Evol. Microbiol.">
        <title>Complete genome sequence of Corynebacterium casei LMG S-19264T (=DSM 44701T), isolated from a smear-ripened cheese.</title>
        <authorList>
            <consortium name="US DOE Joint Genome Institute (JGI-PGF)"/>
            <person name="Walter F."/>
            <person name="Albersmeier A."/>
            <person name="Kalinowski J."/>
            <person name="Ruckert C."/>
        </authorList>
    </citation>
    <scope>NUCLEOTIDE SEQUENCE</scope>
    <source>
        <strain evidence="12">CGMCC 1.15447</strain>
    </source>
</reference>
<keyword evidence="5 11" id="KW-0812">Transmembrane</keyword>
<dbReference type="AlphaFoldDB" id="A0A916RMD6"/>
<dbReference type="EC" id="7.1.1.-" evidence="11"/>
<dbReference type="GO" id="GO:0048038">
    <property type="term" value="F:quinone binding"/>
    <property type="evidence" value="ECO:0007669"/>
    <property type="project" value="UniProtKB-KW"/>
</dbReference>
<dbReference type="GO" id="GO:0005886">
    <property type="term" value="C:plasma membrane"/>
    <property type="evidence" value="ECO:0007669"/>
    <property type="project" value="UniProtKB-SubCell"/>
</dbReference>
<dbReference type="InterPro" id="IPR039428">
    <property type="entry name" value="NUOK/Mnh_C1-like"/>
</dbReference>
<feature type="transmembrane region" description="Helical" evidence="11">
    <location>
        <begin position="6"/>
        <end position="27"/>
    </location>
</feature>
<name>A0A916RMD6_9BACT</name>
<dbReference type="NCBIfam" id="NF004320">
    <property type="entry name" value="PRK05715.1-2"/>
    <property type="match status" value="1"/>
</dbReference>
<evidence type="ECO:0000256" key="1">
    <source>
        <dbReference type="ARBA" id="ARBA00002378"/>
    </source>
</evidence>
<keyword evidence="9 11" id="KW-0520">NAD</keyword>
<feature type="transmembrane region" description="Helical" evidence="11">
    <location>
        <begin position="34"/>
        <end position="57"/>
    </location>
</feature>
<evidence type="ECO:0000256" key="2">
    <source>
        <dbReference type="ARBA" id="ARBA00004141"/>
    </source>
</evidence>
<dbReference type="InterPro" id="IPR001133">
    <property type="entry name" value="NADH_UbQ_OxRdtase_chain4L/K"/>
</dbReference>
<comment type="function">
    <text evidence="1 11">NDH-1 shuttles electrons from NADH, via FMN and iron-sulfur (Fe-S) centers, to quinones in the respiratory chain. The immediate electron acceptor for the enzyme in this species is believed to be ubiquinone. Couples the redox reaction to proton translocation (for every two electrons transferred, four hydrogen ions are translocated across the cytoplasmic membrane), and thus conserves the redox energy in a proton gradient.</text>
</comment>
<evidence type="ECO:0000256" key="9">
    <source>
        <dbReference type="ARBA" id="ARBA00023027"/>
    </source>
</evidence>
<dbReference type="Gene3D" id="1.10.287.3510">
    <property type="match status" value="1"/>
</dbReference>
<keyword evidence="13" id="KW-1185">Reference proteome</keyword>
<dbReference type="Proteomes" id="UP000648801">
    <property type="component" value="Unassembled WGS sequence"/>
</dbReference>
<evidence type="ECO:0000256" key="8">
    <source>
        <dbReference type="ARBA" id="ARBA00022989"/>
    </source>
</evidence>
<protein>
    <recommendedName>
        <fullName evidence="11">NADH-quinone oxidoreductase subunit K</fullName>
        <ecNumber evidence="11">7.1.1.-</ecNumber>
    </recommendedName>
    <alternativeName>
        <fullName evidence="11">NADH dehydrogenase I subunit K</fullName>
    </alternativeName>
    <alternativeName>
        <fullName evidence="11">NDH-1 subunit K</fullName>
    </alternativeName>
</protein>
<sequence length="103" mass="11376">MHTEVPIAAYLILAAILFSIGVGAFLIKRNLISIFMSIELMLNAVNLTFVAFAHQWHQISGQIFVFFVMVVAAAEAAVGLAIIIAIFRTRQTLNVDQVDLMKL</sequence>
<evidence type="ECO:0000256" key="11">
    <source>
        <dbReference type="HAMAP-Rule" id="MF_01456"/>
    </source>
</evidence>
<feature type="transmembrane region" description="Helical" evidence="11">
    <location>
        <begin position="63"/>
        <end position="87"/>
    </location>
</feature>
<comment type="subcellular location">
    <subcellularLocation>
        <location evidence="11">Cell membrane</location>
        <topology evidence="11">Multi-pass membrane protein</topology>
    </subcellularLocation>
    <subcellularLocation>
        <location evidence="2">Membrane</location>
        <topology evidence="2">Multi-pass membrane protein</topology>
    </subcellularLocation>
</comment>
<keyword evidence="4 11" id="KW-0813">Transport</keyword>
<evidence type="ECO:0000313" key="13">
    <source>
        <dbReference type="Proteomes" id="UP000648801"/>
    </source>
</evidence>
<dbReference type="PANTHER" id="PTHR11434:SF21">
    <property type="entry name" value="NADH DEHYDROGENASE SUBUNIT 4L-RELATED"/>
    <property type="match status" value="1"/>
</dbReference>
<evidence type="ECO:0000256" key="5">
    <source>
        <dbReference type="ARBA" id="ARBA00022692"/>
    </source>
</evidence>
<dbReference type="Pfam" id="PF00420">
    <property type="entry name" value="Oxidored_q2"/>
    <property type="match status" value="1"/>
</dbReference>
<comment type="similarity">
    <text evidence="3 11">Belongs to the complex I subunit 4L family.</text>
</comment>
<dbReference type="EMBL" id="BMJB01000001">
    <property type="protein sequence ID" value="GGA62720.1"/>
    <property type="molecule type" value="Genomic_DNA"/>
</dbReference>
<comment type="caution">
    <text evidence="12">The sequence shown here is derived from an EMBL/GenBank/DDBJ whole genome shotgun (WGS) entry which is preliminary data.</text>
</comment>
<accession>A0A916RMD6</accession>
<comment type="catalytic activity">
    <reaction evidence="11">
        <text>a quinone + NADH + 5 H(+)(in) = a quinol + NAD(+) + 4 H(+)(out)</text>
        <dbReference type="Rhea" id="RHEA:57888"/>
        <dbReference type="ChEBI" id="CHEBI:15378"/>
        <dbReference type="ChEBI" id="CHEBI:24646"/>
        <dbReference type="ChEBI" id="CHEBI:57540"/>
        <dbReference type="ChEBI" id="CHEBI:57945"/>
        <dbReference type="ChEBI" id="CHEBI:132124"/>
    </reaction>
</comment>
<gene>
    <name evidence="11 12" type="primary">nuoK</name>
    <name evidence="12" type="ORF">GCM10011507_12870</name>
</gene>
<comment type="subunit">
    <text evidence="11">NDH-1 is composed of 14 different subunits. Subunits NuoA, H, J, K, L, M, N constitute the membrane sector of the complex.</text>
</comment>
<dbReference type="NCBIfam" id="NF004323">
    <property type="entry name" value="PRK05715.1-5"/>
    <property type="match status" value="1"/>
</dbReference>
<dbReference type="GO" id="GO:0042773">
    <property type="term" value="P:ATP synthesis coupled electron transport"/>
    <property type="evidence" value="ECO:0007669"/>
    <property type="project" value="InterPro"/>
</dbReference>
<dbReference type="FunFam" id="1.10.287.3510:FF:000001">
    <property type="entry name" value="NADH-quinone oxidoreductase subunit K"/>
    <property type="match status" value="1"/>
</dbReference>
<proteinExistence type="inferred from homology"/>
<evidence type="ECO:0000256" key="6">
    <source>
        <dbReference type="ARBA" id="ARBA00022719"/>
    </source>
</evidence>
<evidence type="ECO:0000256" key="4">
    <source>
        <dbReference type="ARBA" id="ARBA00022448"/>
    </source>
</evidence>
<keyword evidence="11" id="KW-0830">Ubiquinone</keyword>
<evidence type="ECO:0000256" key="3">
    <source>
        <dbReference type="ARBA" id="ARBA00010519"/>
    </source>
</evidence>
<dbReference type="GO" id="GO:0050136">
    <property type="term" value="F:NADH dehydrogenase (quinone) (non-electrogenic) activity"/>
    <property type="evidence" value="ECO:0007669"/>
    <property type="project" value="UniProtKB-UniRule"/>
</dbReference>
<evidence type="ECO:0000256" key="10">
    <source>
        <dbReference type="ARBA" id="ARBA00023136"/>
    </source>
</evidence>
<dbReference type="NCBIfam" id="NF004321">
    <property type="entry name" value="PRK05715.1-3"/>
    <property type="match status" value="1"/>
</dbReference>
<keyword evidence="11" id="KW-1003">Cell membrane</keyword>
<keyword evidence="8 11" id="KW-1133">Transmembrane helix</keyword>
<evidence type="ECO:0000256" key="7">
    <source>
        <dbReference type="ARBA" id="ARBA00022967"/>
    </source>
</evidence>
<dbReference type="HAMAP" id="MF_01456">
    <property type="entry name" value="NDH1_NuoK"/>
    <property type="match status" value="1"/>
</dbReference>
<organism evidence="12 13">
    <name type="scientific">Edaphobacter acidisoli</name>
    <dbReference type="NCBI Taxonomy" id="2040573"/>
    <lineage>
        <taxon>Bacteria</taxon>
        <taxon>Pseudomonadati</taxon>
        <taxon>Acidobacteriota</taxon>
        <taxon>Terriglobia</taxon>
        <taxon>Terriglobales</taxon>
        <taxon>Acidobacteriaceae</taxon>
        <taxon>Edaphobacter</taxon>
    </lineage>
</organism>
<keyword evidence="7 11" id="KW-1278">Translocase</keyword>
<dbReference type="GO" id="GO:0030964">
    <property type="term" value="C:NADH dehydrogenase complex"/>
    <property type="evidence" value="ECO:0007669"/>
    <property type="project" value="TreeGrafter"/>
</dbReference>
<dbReference type="PANTHER" id="PTHR11434">
    <property type="entry name" value="NADH-UBIQUINONE OXIDOREDUCTASE SUBUNIT ND4L"/>
    <property type="match status" value="1"/>
</dbReference>
<evidence type="ECO:0000313" key="12">
    <source>
        <dbReference type="EMBL" id="GGA62720.1"/>
    </source>
</evidence>
<dbReference type="RefSeq" id="WP_188758421.1">
    <property type="nucleotide sequence ID" value="NZ_BMJB01000001.1"/>
</dbReference>